<protein>
    <submittedName>
        <fullName evidence="3">DUF1080 domain-containing protein</fullName>
    </submittedName>
</protein>
<keyword evidence="1" id="KW-1133">Transmembrane helix</keyword>
<evidence type="ECO:0000259" key="2">
    <source>
        <dbReference type="Pfam" id="PF06439"/>
    </source>
</evidence>
<dbReference type="AlphaFoldDB" id="A0A6I1E1C9"/>
<name>A0A6I1E1C9_9FLAO</name>
<sequence length="316" mass="36185">MKSVVKNLRHNLFNGMQYFFSVRYTDHFNELMKLRPLKPILAKYLCFAGMVMSLGFFGCSGKMNKKMARVISTATNADNTLTVQEKGEGWELLFNGTNFDGWRILGHDDAQSVLWEIEEGIVHKVNSGEVPSLADGQPLNGGDLMTIKKYDDFELYFEWKILKAGNTGLKYNVSEELSQKYSKHSAIGFEYQLLDDGDTLYAGKLKCSQFTGSLYDLIPANNARPKPVGEFNTSRIIIDGNHVSHWLNGERVVEYVFGSKQLDSVYKLSKYKDYLQFLDKRSGHIVLQNHKDDAWFKNIKIRELNKAENLKPKHQE</sequence>
<dbReference type="RefSeq" id="WP_152130336.1">
    <property type="nucleotide sequence ID" value="NZ_WELG01000001.1"/>
</dbReference>
<dbReference type="Proteomes" id="UP000429785">
    <property type="component" value="Unassembled WGS sequence"/>
</dbReference>
<dbReference type="Pfam" id="PF06439">
    <property type="entry name" value="3keto-disac_hyd"/>
    <property type="match status" value="1"/>
</dbReference>
<evidence type="ECO:0000313" key="4">
    <source>
        <dbReference type="Proteomes" id="UP000429785"/>
    </source>
</evidence>
<dbReference type="GO" id="GO:0016787">
    <property type="term" value="F:hydrolase activity"/>
    <property type="evidence" value="ECO:0007669"/>
    <property type="project" value="InterPro"/>
</dbReference>
<accession>A0A6I1E1C9</accession>
<organism evidence="3 4">
    <name type="scientific">Flagellimonas olearia</name>
    <dbReference type="NCBI Taxonomy" id="552546"/>
    <lineage>
        <taxon>Bacteria</taxon>
        <taxon>Pseudomonadati</taxon>
        <taxon>Bacteroidota</taxon>
        <taxon>Flavobacteriia</taxon>
        <taxon>Flavobacteriales</taxon>
        <taxon>Flavobacteriaceae</taxon>
        <taxon>Flagellimonas</taxon>
    </lineage>
</organism>
<dbReference type="OrthoDB" id="9806233at2"/>
<evidence type="ECO:0000313" key="3">
    <source>
        <dbReference type="EMBL" id="KAB7530402.1"/>
    </source>
</evidence>
<keyword evidence="1" id="KW-0472">Membrane</keyword>
<feature type="transmembrane region" description="Helical" evidence="1">
    <location>
        <begin position="40"/>
        <end position="59"/>
    </location>
</feature>
<feature type="domain" description="3-keto-alpha-glucoside-1,2-lyase/3-keto-2-hydroxy-glucal hydratase" evidence="2">
    <location>
        <begin position="89"/>
        <end position="302"/>
    </location>
</feature>
<reference evidence="3 4" key="1">
    <citation type="submission" date="2019-10" db="EMBL/GenBank/DDBJ databases">
        <title>Muricauda olearia CL-SS4 JCM15563 genome.</title>
        <authorList>
            <person name="Liu L."/>
        </authorList>
    </citation>
    <scope>NUCLEOTIDE SEQUENCE [LARGE SCALE GENOMIC DNA]</scope>
    <source>
        <strain evidence="3 4">CL-SS4</strain>
    </source>
</reference>
<comment type="caution">
    <text evidence="3">The sequence shown here is derived from an EMBL/GenBank/DDBJ whole genome shotgun (WGS) entry which is preliminary data.</text>
</comment>
<dbReference type="Gene3D" id="2.60.120.560">
    <property type="entry name" value="Exo-inulinase, domain 1"/>
    <property type="match status" value="1"/>
</dbReference>
<keyword evidence="1" id="KW-0812">Transmembrane</keyword>
<gene>
    <name evidence="3" type="ORF">F8C76_02525</name>
</gene>
<dbReference type="EMBL" id="WELG01000001">
    <property type="protein sequence ID" value="KAB7530402.1"/>
    <property type="molecule type" value="Genomic_DNA"/>
</dbReference>
<evidence type="ECO:0000256" key="1">
    <source>
        <dbReference type="SAM" id="Phobius"/>
    </source>
</evidence>
<dbReference type="InterPro" id="IPR010496">
    <property type="entry name" value="AL/BT2_dom"/>
</dbReference>
<proteinExistence type="predicted"/>